<keyword evidence="1" id="KW-0542">Nucleomorph</keyword>
<evidence type="ECO:0000313" key="1">
    <source>
        <dbReference type="EMBL" id="AAK39735.1"/>
    </source>
</evidence>
<dbReference type="PIR" id="D90130">
    <property type="entry name" value="D90130"/>
</dbReference>
<dbReference type="AlphaFoldDB" id="Q98S48"/>
<accession>Q98S48</accession>
<dbReference type="EMBL" id="AF083031">
    <property type="protein sequence ID" value="AAK39735.1"/>
    <property type="molecule type" value="Genomic_DNA"/>
</dbReference>
<dbReference type="Proteomes" id="UP000242167">
    <property type="component" value="Nucleomorph 3"/>
</dbReference>
<reference evidence="1 2" key="1">
    <citation type="journal article" date="2001" name="Nature">
        <title>The highly reduced genome of an enslaved algal nucleus.</title>
        <authorList>
            <person name="Douglas S."/>
            <person name="Zauner S."/>
            <person name="Fraunholz M."/>
            <person name="Beaton M."/>
            <person name="Penny S."/>
            <person name="Deng L."/>
            <person name="Wu X."/>
            <person name="Reith M."/>
            <person name="Cavalier-Smith T."/>
            <person name="Maier U."/>
        </authorList>
    </citation>
    <scope>NUCLEOTIDE SEQUENCE [LARGE SCALE GENOMIC DNA]</scope>
</reference>
<protein>
    <submittedName>
        <fullName evidence="1">Uncharacterized protein</fullName>
    </submittedName>
</protein>
<geneLocation type="nucleomorph" evidence="1"/>
<proteinExistence type="predicted"/>
<dbReference type="RefSeq" id="XP_001713426.1">
    <property type="nucleotide sequence ID" value="XM_001713374.1"/>
</dbReference>
<name>Q98S48_GUITH</name>
<evidence type="ECO:0000313" key="2">
    <source>
        <dbReference type="Proteomes" id="UP000242167"/>
    </source>
</evidence>
<dbReference type="GeneID" id="857208"/>
<gene>
    <name evidence="1" type="primary">orf845</name>
</gene>
<sequence>MWYKQIFIKFTKVFFFSKKSIINFQNLKIIIFRKSYLETTKKLIYLKHHNLKRKLIIKHVFFNKKLNLIRKKNFINYQKDRLSFLFKKKEIKDVFRRISKKKKLSLNKLHYKKISSDLIIRLYYNKKGLKAFPFTNLWIHCIKFISMLKLDTKKLFSQIQMFIFLILSRLFSLDIFTIINNRFLNLFSFRNECNLSLLKFNENYFTKKFINKKILTKVKIQNNRYKIIDTDEVVDIILYNRSGNLINIINKNEINNSRVSNYFSRKYYQQVVLLNKHLNNKFNEVNYLYYCFTLIKVNLNYSKYLTKSTKFSKFNQDTVFKIFLWNDWVINTTMCYIYSNNKSYYLFVLKAFHNIFFTNCKQILKIFELITNKNIEKLILMMKKLKKRLKSWVTTLKKRYLDLFTLKRKLISLNDSKKKFQKFTKNIKFTSFVIHYFNNFINNYFSLIQRNINEFNHDLIFKHFNEFFQANHNKELNNTIVTKSIINTICIFSYNKNNKISLFYNSKKQDGFFNRISNVNSNNFEIFYCILCKLKIKNLIMDNSWKNQFIFQKRFRQILNSSLLFNKLLKKYKYKTVFNFHKIQFDLFLKSIDSHSKVHKKLEFTFLIVRWIVNFGSFYLLLLQDNKIVFNIFREKFYLFEINYKYFQDIINNTLKTYFYLKNFNFLIEKWNSIIFKFQLSCNSFKIIKLLIQENKSIIENFLKKNLTEISIKFDVISKILNFDIMSLNNLVSKKNYCLTFKTFNIYKKTYEVINYFFYYSRSLTQTFNDLNIYNSVIYSGKKKKISNKLMKGFYSHDFTYHLILPRKSAFDIKFFKLSLKSIDTIPLSIVSVFPKIFHVKCSFL</sequence>
<organism evidence="1 2">
    <name type="scientific">Guillardia theta</name>
    <name type="common">Cryptophyte</name>
    <name type="synonym">Cryptomonas phi</name>
    <dbReference type="NCBI Taxonomy" id="55529"/>
    <lineage>
        <taxon>Eukaryota</taxon>
        <taxon>Cryptophyceae</taxon>
        <taxon>Pyrenomonadales</taxon>
        <taxon>Geminigeraceae</taxon>
        <taxon>Guillardia</taxon>
    </lineage>
</organism>